<dbReference type="GO" id="GO:0031179">
    <property type="term" value="P:peptide modification"/>
    <property type="evidence" value="ECO:0007669"/>
    <property type="project" value="InterPro"/>
</dbReference>
<accession>Q83VY7</accession>
<feature type="binding site" evidence="1">
    <location>
        <position position="999"/>
    </location>
    <ligand>
        <name>Zn(2+)</name>
        <dbReference type="ChEBI" id="CHEBI:29105"/>
    </ligand>
</feature>
<reference evidence="4" key="2">
    <citation type="journal article" date="2014" name="Int. J. Syst. Evol. Microbiol.">
        <title>Complete genome sequence of Corynebacterium casei LMG S-19264T (=DSM 44701T), isolated from a smear-ripened cheese.</title>
        <authorList>
            <consortium name="US DOE Joint Genome Institute (JGI-PGF)"/>
            <person name="Walter F."/>
            <person name="Albersmeier A."/>
            <person name="Kalinowski J."/>
            <person name="Ruckert C."/>
        </authorList>
    </citation>
    <scope>NUCLEOTIDE SEQUENCE</scope>
    <source>
        <strain evidence="4">JCM 4633</strain>
    </source>
</reference>
<dbReference type="PRINTS" id="PR01955">
    <property type="entry name" value="LANCFRANKIA"/>
</dbReference>
<keyword evidence="1" id="KW-0862">Zinc</keyword>
<gene>
    <name evidence="3" type="primary">cinM</name>
    <name evidence="4" type="ORF">GCM10010507_02630</name>
</gene>
<name>Q83VY7_STRCJ</name>
<dbReference type="PIRSF" id="PIRSF037228">
    <property type="entry name" value="Lant_mod_RumM"/>
    <property type="match status" value="1"/>
</dbReference>
<dbReference type="GO" id="GO:0005975">
    <property type="term" value="P:carbohydrate metabolic process"/>
    <property type="evidence" value="ECO:0007669"/>
    <property type="project" value="InterPro"/>
</dbReference>
<sequence>MGMGNAYPLDIAARAANLTERLRVVAAAGGEAAVRDNTVELDAFDRWKADTLAGKLADKFHQESLHRGRPPQHTKDELAGVLSAYRRLELGLDTADDDVRTLLGELQSAWLPAYRAALDAHDAARDDERADAQPGEEPGWRGFDVYYGRLAKACEPFLRELGRGLGAARDAAQGEGAALSPQLAEDIQRHLLDRFELSLAWAVEADANVHCTQAGIDKAEATREDYLAYLDTTFSDSAAYHRFYLKFPVLGRWLAHTTALLTAFGRDLFDSLAADAEAIGTEFFGQPVTAFTSLRLGDSDPHAGARTVARVAVVLADGRTGEFFYKPRSVRSEAALQDVLARLADDGVVDFATRPVLPRDGYGYEALIPAGRNRVETPEEVTRIYRELGGYLALFYVLGGSDLHFENVIVADGHAFVCDAETVLGVHPQGRAQSEGTLLDSVFKTGLLEWPRAASPGEEAAAEMRISGYAGGEGYDVPVPVARRTGEGLTFAASVVHKTGVHVETSASNRVYLGEELVRPEDHVESIMEGFNRVYDWFAEDPDASVDYLMETFSWVTARFINWGTQIYAQLLSAARHPRCLTEPLEVDLLANTVRTFPRTWDAEGVLAGREVAAMWQMDVPLFTAAAHARQLVHGHGDPLSARLDSSPIDHAAARIRRLSQRNREQQSQYIAASLSTGEISSPAFVATSLDYAARIGDRLCDELRAPAAPAPWTSYQLSGESLAEVDIEADLYQGSAGVVLFLAYLDQLVPRPAYRKAARQALDHVLVHWDRDRLGAFAGLGGVVYLLTHLHRLWGDEELLDLAVRLSDELPARIDEDRHFDILHGAAGLIPVLLGLAQETGGHGIEHAHRCAEHLLRHAEDDGTTLSWPPSAADETYGNLTGFSHGSGGIGWALIQLGRHTGRSDYIEAGRKAFAYEDRHVDEQEKDWYDLRINNGSAVKGARHFSNAWCNGAAGIGLARISSWAALDRSDEQLLRDAQQALSATLRNFPRLKNHTLCHGTSGNAELLLRFARLSDEPAFQLEANVQVQALWRSLDEAGGGAGGGSADFFPGLMIGISGFGMHFLRLAAPDRVPSVLLLDPPSHHEQ</sequence>
<evidence type="ECO:0000259" key="2">
    <source>
        <dbReference type="Pfam" id="PF13575"/>
    </source>
</evidence>
<evidence type="ECO:0000256" key="1">
    <source>
        <dbReference type="PIRSR" id="PIRSR607822-1"/>
    </source>
</evidence>
<dbReference type="SUPFAM" id="SSF158745">
    <property type="entry name" value="LanC-like"/>
    <property type="match status" value="1"/>
</dbReference>
<keyword evidence="1" id="KW-0479">Metal-binding</keyword>
<dbReference type="Pfam" id="PF13575">
    <property type="entry name" value="DUF4135"/>
    <property type="match status" value="1"/>
</dbReference>
<dbReference type="Proteomes" id="UP000646244">
    <property type="component" value="Unassembled WGS sequence"/>
</dbReference>
<dbReference type="InterPro" id="IPR025410">
    <property type="entry name" value="Lant_dehyd"/>
</dbReference>
<organism evidence="3">
    <name type="scientific">Streptomyces cinnamoneus</name>
    <name type="common">Streptoverticillium cinnamoneum</name>
    <dbReference type="NCBI Taxonomy" id="53446"/>
    <lineage>
        <taxon>Bacteria</taxon>
        <taxon>Bacillati</taxon>
        <taxon>Actinomycetota</taxon>
        <taxon>Actinomycetes</taxon>
        <taxon>Kitasatosporales</taxon>
        <taxon>Streptomycetaceae</taxon>
        <taxon>Streptomyces</taxon>
        <taxon>Streptomyces cinnamoneus group</taxon>
    </lineage>
</organism>
<feature type="binding site" evidence="1">
    <location>
        <position position="1000"/>
    </location>
    <ligand>
        <name>Zn(2+)</name>
        <dbReference type="ChEBI" id="CHEBI:29105"/>
    </ligand>
</feature>
<feature type="binding site" evidence="1">
    <location>
        <position position="951"/>
    </location>
    <ligand>
        <name>Zn(2+)</name>
        <dbReference type="ChEBI" id="CHEBI:29105"/>
    </ligand>
</feature>
<reference evidence="4" key="3">
    <citation type="submission" date="2020-09" db="EMBL/GenBank/DDBJ databases">
        <authorList>
            <person name="Sun Q."/>
            <person name="Ohkuma M."/>
        </authorList>
    </citation>
    <scope>NUCLEOTIDE SEQUENCE</scope>
    <source>
        <strain evidence="4">JCM 4633</strain>
    </source>
</reference>
<dbReference type="SMART" id="SM01260">
    <property type="entry name" value="LANC_like"/>
    <property type="match status" value="1"/>
</dbReference>
<dbReference type="Pfam" id="PF05147">
    <property type="entry name" value="LANC_like"/>
    <property type="match status" value="1"/>
</dbReference>
<dbReference type="Gene3D" id="1.50.10.10">
    <property type="match status" value="1"/>
</dbReference>
<dbReference type="InterPro" id="IPR012341">
    <property type="entry name" value="6hp_glycosidase-like_sf"/>
</dbReference>
<dbReference type="GO" id="GO:0046872">
    <property type="term" value="F:metal ion binding"/>
    <property type="evidence" value="ECO:0007669"/>
    <property type="project" value="UniProtKB-KW"/>
</dbReference>
<evidence type="ECO:0000313" key="3">
    <source>
        <dbReference type="EMBL" id="CAD60521.1"/>
    </source>
</evidence>
<evidence type="ECO:0000313" key="4">
    <source>
        <dbReference type="EMBL" id="GHC33606.1"/>
    </source>
</evidence>
<dbReference type="AlphaFoldDB" id="Q83VY7"/>
<feature type="domain" description="Lantibiotic biosynthesis protein dehydration" evidence="2">
    <location>
        <begin position="247"/>
        <end position="625"/>
    </location>
</feature>
<protein>
    <submittedName>
        <fullName evidence="3">CinM protein</fullName>
    </submittedName>
    <submittedName>
        <fullName evidence="4">Lanthionine synthetase</fullName>
    </submittedName>
</protein>
<dbReference type="CDD" id="cd04792">
    <property type="entry name" value="LanM-like"/>
    <property type="match status" value="1"/>
</dbReference>
<dbReference type="RefSeq" id="WP_190107706.1">
    <property type="nucleotide sequence ID" value="NZ_BMVB01000001.1"/>
</dbReference>
<dbReference type="NCBIfam" id="TIGR03897">
    <property type="entry name" value="lanti_2_LanM"/>
    <property type="match status" value="1"/>
</dbReference>
<dbReference type="EMBL" id="BMVB01000001">
    <property type="protein sequence ID" value="GHC33606.1"/>
    <property type="molecule type" value="Genomic_DNA"/>
</dbReference>
<dbReference type="InterPro" id="IPR007822">
    <property type="entry name" value="LANC-like"/>
</dbReference>
<proteinExistence type="predicted"/>
<dbReference type="PRINTS" id="PR01950">
    <property type="entry name" value="LANCSUPER"/>
</dbReference>
<reference evidence="3" key="1">
    <citation type="journal article" date="2003" name="Proc. Natl. Acad. Sci. U.S.A.">
        <title>Cloning and engineering of the cinnamycin biosynthetic gene cluster from Streptomyces cinnamoneus cinnamoneus DSM 40005.</title>
        <authorList>
            <person name="Widdick D.A."/>
            <person name="Dodd H.M."/>
            <person name="Barraille P."/>
            <person name="White J."/>
            <person name="Stein T.H."/>
            <person name="Chater K.F."/>
            <person name="Gasson M.J."/>
            <person name="Bibb M.J."/>
        </authorList>
    </citation>
    <scope>NUCLEOTIDE SEQUENCE</scope>
    <source>
        <strain evidence="3">Type strain DSM 40005</strain>
    </source>
</reference>
<dbReference type="InterPro" id="IPR017146">
    <property type="entry name" value="Lanti_2_LanM"/>
</dbReference>
<dbReference type="EMBL" id="AJ536588">
    <property type="protein sequence ID" value="CAD60521.1"/>
    <property type="molecule type" value="Genomic_DNA"/>
</dbReference>